<protein>
    <submittedName>
        <fullName evidence="1">Histone-lysine N-methyltransferase SETMAR</fullName>
    </submittedName>
</protein>
<organism evidence="1 2">
    <name type="scientific">Habropoda laboriosa</name>
    <dbReference type="NCBI Taxonomy" id="597456"/>
    <lineage>
        <taxon>Eukaryota</taxon>
        <taxon>Metazoa</taxon>
        <taxon>Ecdysozoa</taxon>
        <taxon>Arthropoda</taxon>
        <taxon>Hexapoda</taxon>
        <taxon>Insecta</taxon>
        <taxon>Pterygota</taxon>
        <taxon>Neoptera</taxon>
        <taxon>Endopterygota</taxon>
        <taxon>Hymenoptera</taxon>
        <taxon>Apocrita</taxon>
        <taxon>Aculeata</taxon>
        <taxon>Apoidea</taxon>
        <taxon>Anthophila</taxon>
        <taxon>Apidae</taxon>
        <taxon>Habropoda</taxon>
    </lineage>
</organism>
<reference evidence="1 2" key="1">
    <citation type="submission" date="2015-07" db="EMBL/GenBank/DDBJ databases">
        <title>The genome of Habropoda laboriosa.</title>
        <authorList>
            <person name="Pan H."/>
            <person name="Kapheim K."/>
        </authorList>
    </citation>
    <scope>NUCLEOTIDE SEQUENCE [LARGE SCALE GENOMIC DNA]</scope>
    <source>
        <strain evidence="1">0110345459</strain>
    </source>
</reference>
<evidence type="ECO:0000313" key="1">
    <source>
        <dbReference type="EMBL" id="KOC67809.1"/>
    </source>
</evidence>
<proteinExistence type="predicted"/>
<accession>A0A0L7RAD4</accession>
<dbReference type="GO" id="GO:0032259">
    <property type="term" value="P:methylation"/>
    <property type="evidence" value="ECO:0007669"/>
    <property type="project" value="UniProtKB-KW"/>
</dbReference>
<dbReference type="Gene3D" id="3.30.420.10">
    <property type="entry name" value="Ribonuclease H-like superfamily/Ribonuclease H"/>
    <property type="match status" value="1"/>
</dbReference>
<dbReference type="GO" id="GO:0003676">
    <property type="term" value="F:nucleic acid binding"/>
    <property type="evidence" value="ECO:0007669"/>
    <property type="project" value="InterPro"/>
</dbReference>
<name>A0A0L7RAD4_9HYME</name>
<keyword evidence="1" id="KW-0489">Methyltransferase</keyword>
<dbReference type="STRING" id="597456.A0A0L7RAD4"/>
<gene>
    <name evidence="1" type="ORF">WH47_12139</name>
</gene>
<dbReference type="Proteomes" id="UP000053825">
    <property type="component" value="Unassembled WGS sequence"/>
</dbReference>
<dbReference type="EMBL" id="KQ414618">
    <property type="protein sequence ID" value="KOC67809.1"/>
    <property type="molecule type" value="Genomic_DNA"/>
</dbReference>
<keyword evidence="2" id="KW-1185">Reference proteome</keyword>
<dbReference type="GO" id="GO:0008168">
    <property type="term" value="F:methyltransferase activity"/>
    <property type="evidence" value="ECO:0007669"/>
    <property type="project" value="UniProtKB-KW"/>
</dbReference>
<feature type="non-terminal residue" evidence="1">
    <location>
        <position position="1"/>
    </location>
</feature>
<evidence type="ECO:0000313" key="2">
    <source>
        <dbReference type="Proteomes" id="UP000053825"/>
    </source>
</evidence>
<keyword evidence="1" id="KW-0808">Transferase</keyword>
<dbReference type="AlphaFoldDB" id="A0A0L7RAD4"/>
<sequence>PRHFPKPRAHPKKIIETITANMYCNEFSEMCRKPSVIRPTLINRKGLILLHDNTRPYKHFDDFIKKKAFRNERDTEQYAFVHSFIFSYRS</sequence>
<dbReference type="InterPro" id="IPR036397">
    <property type="entry name" value="RNaseH_sf"/>
</dbReference>